<proteinExistence type="predicted"/>
<name>A0A014NG10_9HYPO</name>
<dbReference type="InterPro" id="IPR013924">
    <property type="entry name" value="RNase_H2_suC"/>
</dbReference>
<dbReference type="AlphaFoldDB" id="A0A014NG10"/>
<accession>A0A014NG10</accession>
<dbReference type="Pfam" id="PF08615">
    <property type="entry name" value="RNase_H2_suC"/>
    <property type="match status" value="1"/>
</dbReference>
<reference evidence="1 2" key="1">
    <citation type="submission" date="2014-02" db="EMBL/GenBank/DDBJ databases">
        <title>The genome sequence of the entomopathogenic fungus Metarhizium robertsii ARSEF 2575.</title>
        <authorList>
            <person name="Giuliano Garisto Donzelli B."/>
            <person name="Roe B.A."/>
            <person name="Macmil S.L."/>
            <person name="Krasnoff S.B."/>
            <person name="Gibson D.M."/>
        </authorList>
    </citation>
    <scope>NUCLEOTIDE SEQUENCE [LARGE SCALE GENOMIC DNA]</scope>
    <source>
        <strain evidence="1 2">ARSEF 2575</strain>
    </source>
</reference>
<dbReference type="Gene3D" id="2.40.128.680">
    <property type="match status" value="1"/>
</dbReference>
<gene>
    <name evidence="1" type="ORF">X797_005426</name>
</gene>
<evidence type="ECO:0000313" key="2">
    <source>
        <dbReference type="Proteomes" id="UP000030151"/>
    </source>
</evidence>
<organism evidence="1 2">
    <name type="scientific">Metarhizium robertsii</name>
    <dbReference type="NCBI Taxonomy" id="568076"/>
    <lineage>
        <taxon>Eukaryota</taxon>
        <taxon>Fungi</taxon>
        <taxon>Dikarya</taxon>
        <taxon>Ascomycota</taxon>
        <taxon>Pezizomycotina</taxon>
        <taxon>Sordariomycetes</taxon>
        <taxon>Hypocreomycetidae</taxon>
        <taxon>Hypocreales</taxon>
        <taxon>Clavicipitaceae</taxon>
        <taxon>Metarhizium</taxon>
    </lineage>
</organism>
<dbReference type="PANTHER" id="PTHR47204:SF1">
    <property type="entry name" value="RIBONUCLEASE H2 SUBUNIT C"/>
    <property type="match status" value="1"/>
</dbReference>
<dbReference type="Proteomes" id="UP000030151">
    <property type="component" value="Unassembled WGS sequence"/>
</dbReference>
<dbReference type="HOGENOM" id="CLU_097632_0_1_1"/>
<evidence type="ECO:0000313" key="1">
    <source>
        <dbReference type="EMBL" id="EXV01330.1"/>
    </source>
</evidence>
<comment type="caution">
    <text evidence="1">The sequence shown here is derived from an EMBL/GenBank/DDBJ whole genome shotgun (WGS) entry which is preliminary data.</text>
</comment>
<dbReference type="EMBL" id="JELW01000008">
    <property type="protein sequence ID" value="EXV01330.1"/>
    <property type="molecule type" value="Genomic_DNA"/>
</dbReference>
<dbReference type="CDD" id="cd09271">
    <property type="entry name" value="RNase_H2-C"/>
    <property type="match status" value="1"/>
</dbReference>
<protein>
    <submittedName>
        <fullName evidence="1">Ribonuclease H2 non-catalytic subunit</fullName>
    </submittedName>
</protein>
<dbReference type="GO" id="GO:0032299">
    <property type="term" value="C:ribonuclease H2 complex"/>
    <property type="evidence" value="ECO:0007669"/>
    <property type="project" value="InterPro"/>
</dbReference>
<dbReference type="GO" id="GO:0006401">
    <property type="term" value="P:RNA catabolic process"/>
    <property type="evidence" value="ECO:0007669"/>
    <property type="project" value="InterPro"/>
</dbReference>
<dbReference type="PANTHER" id="PTHR47204">
    <property type="entry name" value="OS02G0168900 PROTEIN"/>
    <property type="match status" value="1"/>
</dbReference>
<sequence length="249" mass="27611">MSPPILSITDDITQGASVPNLMPCRIQHDGPIDQAATYWTPCTTKGRITRRDTSRYEQQLVLTSRHPGPAKESYFRGKKLKGTKFSLPEEYEGLVLQPTPEDQTMSKGINSAVPPKNKEAEESTKSCSLQILSRFQGIIVWRQDHSGSDSPDLYTRSLDEWLKTANKASTICSSMSDDTAADCSRSTHPSAPLRDEALLTNADSAGNEDALCLKLNHGSEPARFFNISGAYRRGISIRYYKQLARVRQG</sequence>